<dbReference type="AlphaFoldDB" id="A0A9X2I6W2"/>
<dbReference type="Proteomes" id="UP001139150">
    <property type="component" value="Unassembled WGS sequence"/>
</dbReference>
<dbReference type="RefSeq" id="WP_250098324.1">
    <property type="nucleotide sequence ID" value="NZ_JAKRYL010000029.1"/>
</dbReference>
<dbReference type="EMBL" id="JAKRYL010000029">
    <property type="protein sequence ID" value="MCL7749466.1"/>
    <property type="molecule type" value="Genomic_DNA"/>
</dbReference>
<gene>
    <name evidence="1" type="ORF">MF646_20300</name>
</gene>
<evidence type="ECO:0000313" key="2">
    <source>
        <dbReference type="Proteomes" id="UP001139150"/>
    </source>
</evidence>
<name>A0A9X2I6W2_9BACI</name>
<protein>
    <submittedName>
        <fullName evidence="1">YheC/YheD family protein</fullName>
    </submittedName>
</protein>
<organism evidence="1 2">
    <name type="scientific">Halalkalibacter alkaliphilus</name>
    <dbReference type="NCBI Taxonomy" id="2917993"/>
    <lineage>
        <taxon>Bacteria</taxon>
        <taxon>Bacillati</taxon>
        <taxon>Bacillota</taxon>
        <taxon>Bacilli</taxon>
        <taxon>Bacillales</taxon>
        <taxon>Bacillaceae</taxon>
        <taxon>Halalkalibacter</taxon>
    </lineage>
</organism>
<sequence length="377" mass="43664">MESIRETSILSKPIVGVLTSCRNIRRLNEQKNVYKYSLLTNANKVANTTLYFFCYKDIIYHNKTIVGTYYDEQIKEWKQKIFPVPDVLYNRGSRSSYNVMKAVRSLHSGEMKVINSVAGFSKWDVYKRLVKNKELRPFLPLTKYFSNASDISKDDFKKFIKENQKIYVKAVKGSRGKKVVRVEKIGNGYCFSHFDNQLTSVHVKNKNEVLNLLKDFFGSRSVILQEGIDLLELDEQFIDMRAELHRNGQGELEVVAIPVRVGKKSSPISTHGGSFTFEDFYKKILSYSEEEVVELRKKLDDVLKLFFKALEKEYGPFGELGIDIALDKDGNLWYIECNAQSAKKSFLSAYDKETIESSYLNILEYAKFLYDEKKKKS</sequence>
<accession>A0A9X2I6W2</accession>
<reference evidence="1" key="1">
    <citation type="submission" date="2022-02" db="EMBL/GenBank/DDBJ databases">
        <title>Halalkalibacter sp. nov. isolated from Lonar Lake, India.</title>
        <authorList>
            <person name="Joshi A."/>
            <person name="Thite S."/>
            <person name="Lodha T."/>
        </authorList>
    </citation>
    <scope>NUCLEOTIDE SEQUENCE</scope>
    <source>
        <strain evidence="1">MEB205</strain>
    </source>
</reference>
<proteinExistence type="predicted"/>
<dbReference type="InterPro" id="IPR026838">
    <property type="entry name" value="YheC/D"/>
</dbReference>
<comment type="caution">
    <text evidence="1">The sequence shown here is derived from an EMBL/GenBank/DDBJ whole genome shotgun (WGS) entry which is preliminary data.</text>
</comment>
<dbReference type="SUPFAM" id="SSF56059">
    <property type="entry name" value="Glutathione synthetase ATP-binding domain-like"/>
    <property type="match status" value="1"/>
</dbReference>
<keyword evidence="2" id="KW-1185">Reference proteome</keyword>
<evidence type="ECO:0000313" key="1">
    <source>
        <dbReference type="EMBL" id="MCL7749466.1"/>
    </source>
</evidence>
<dbReference type="Pfam" id="PF14398">
    <property type="entry name" value="ATPgrasp_YheCD"/>
    <property type="match status" value="1"/>
</dbReference>